<feature type="non-terminal residue" evidence="2">
    <location>
        <position position="1"/>
    </location>
</feature>
<gene>
    <name evidence="2" type="ORF">WUBG_17155</name>
</gene>
<organism evidence="2 3">
    <name type="scientific">Wuchereria bancrofti</name>
    <dbReference type="NCBI Taxonomy" id="6293"/>
    <lineage>
        <taxon>Eukaryota</taxon>
        <taxon>Metazoa</taxon>
        <taxon>Ecdysozoa</taxon>
        <taxon>Nematoda</taxon>
        <taxon>Chromadorea</taxon>
        <taxon>Rhabditida</taxon>
        <taxon>Spirurina</taxon>
        <taxon>Spiruromorpha</taxon>
        <taxon>Filarioidea</taxon>
        <taxon>Onchocercidae</taxon>
        <taxon>Wuchereria</taxon>
    </lineage>
</organism>
<feature type="non-terminal residue" evidence="2">
    <location>
        <position position="62"/>
    </location>
</feature>
<dbReference type="AlphaFoldDB" id="J9DQL8"/>
<evidence type="ECO:0000256" key="1">
    <source>
        <dbReference type="SAM" id="MobiDB-lite"/>
    </source>
</evidence>
<sequence length="62" mass="7452">EGFDRSDVKKALLESLYEQRKEERRKELAKELKRRENYSRNKLIEKDQKRSKSNEHNICGSG</sequence>
<evidence type="ECO:0000313" key="2">
    <source>
        <dbReference type="EMBL" id="EJW71938.1"/>
    </source>
</evidence>
<reference evidence="3" key="1">
    <citation type="submission" date="2012-08" db="EMBL/GenBank/DDBJ databases">
        <title>The Genome Sequence of Wuchereria bancrofti.</title>
        <authorList>
            <person name="Nutman T.B."/>
            <person name="Fink D.L."/>
            <person name="Russ C."/>
            <person name="Young S."/>
            <person name="Zeng Q."/>
            <person name="Koehrsen M."/>
            <person name="Alvarado L."/>
            <person name="Berlin A."/>
            <person name="Chapman S.B."/>
            <person name="Chen Z."/>
            <person name="Freedman E."/>
            <person name="Gellesch M."/>
            <person name="Goldberg J."/>
            <person name="Griggs A."/>
            <person name="Gujja S."/>
            <person name="Heilman E.R."/>
            <person name="Heiman D."/>
            <person name="Hepburn T."/>
            <person name="Howarth C."/>
            <person name="Jen D."/>
            <person name="Larson L."/>
            <person name="Lewis B."/>
            <person name="Mehta T."/>
            <person name="Park D."/>
            <person name="Pearson M."/>
            <person name="Roberts A."/>
            <person name="Saif S."/>
            <person name="Shea T."/>
            <person name="Shenoy N."/>
            <person name="Sisk P."/>
            <person name="Stolte C."/>
            <person name="Sykes S."/>
            <person name="Walk T."/>
            <person name="White J."/>
            <person name="Yandava C."/>
            <person name="Haas B."/>
            <person name="Henn M.R."/>
            <person name="Nusbaum C."/>
            <person name="Birren B."/>
        </authorList>
    </citation>
    <scope>NUCLEOTIDE SEQUENCE [LARGE SCALE GENOMIC DNA]</scope>
    <source>
        <strain evidence="3">NA</strain>
    </source>
</reference>
<dbReference type="Proteomes" id="UP000004810">
    <property type="component" value="Unassembled WGS sequence"/>
</dbReference>
<feature type="region of interest" description="Disordered" evidence="1">
    <location>
        <begin position="38"/>
        <end position="62"/>
    </location>
</feature>
<dbReference type="EMBL" id="ADBV01017350">
    <property type="protein sequence ID" value="EJW71938.1"/>
    <property type="molecule type" value="Genomic_DNA"/>
</dbReference>
<proteinExistence type="predicted"/>
<feature type="compositionally biased region" description="Basic and acidic residues" evidence="1">
    <location>
        <begin position="38"/>
        <end position="55"/>
    </location>
</feature>
<protein>
    <submittedName>
        <fullName evidence="2">Uncharacterized protein</fullName>
    </submittedName>
</protein>
<accession>J9DQL8</accession>
<name>J9DQL8_WUCBA</name>
<comment type="caution">
    <text evidence="2">The sequence shown here is derived from an EMBL/GenBank/DDBJ whole genome shotgun (WGS) entry which is preliminary data.</text>
</comment>
<evidence type="ECO:0000313" key="3">
    <source>
        <dbReference type="Proteomes" id="UP000004810"/>
    </source>
</evidence>